<dbReference type="AlphaFoldDB" id="A0AAV1R3E6"/>
<keyword evidence="3" id="KW-1185">Reference proteome</keyword>
<comment type="caution">
    <text evidence="2">The sequence shown here is derived from an EMBL/GenBank/DDBJ whole genome shotgun (WGS) entry which is preliminary data.</text>
</comment>
<dbReference type="Proteomes" id="UP001314170">
    <property type="component" value="Unassembled WGS sequence"/>
</dbReference>
<evidence type="ECO:0000256" key="1">
    <source>
        <dbReference type="SAM" id="MobiDB-lite"/>
    </source>
</evidence>
<accession>A0AAV1R3E6</accession>
<protein>
    <submittedName>
        <fullName evidence="2">Uncharacterized protein</fullName>
    </submittedName>
</protein>
<reference evidence="2 3" key="1">
    <citation type="submission" date="2024-01" db="EMBL/GenBank/DDBJ databases">
        <authorList>
            <person name="Waweru B."/>
        </authorList>
    </citation>
    <scope>NUCLEOTIDE SEQUENCE [LARGE SCALE GENOMIC DNA]</scope>
</reference>
<evidence type="ECO:0000313" key="2">
    <source>
        <dbReference type="EMBL" id="CAK7328542.1"/>
    </source>
</evidence>
<gene>
    <name evidence="2" type="ORF">DCAF_LOCUS6268</name>
</gene>
<dbReference type="EMBL" id="CAWUPB010000893">
    <property type="protein sequence ID" value="CAK7328542.1"/>
    <property type="molecule type" value="Genomic_DNA"/>
</dbReference>
<proteinExistence type="predicted"/>
<evidence type="ECO:0000313" key="3">
    <source>
        <dbReference type="Proteomes" id="UP001314170"/>
    </source>
</evidence>
<sequence>MEYGISAISSLASTQRSSTSRRATPVIQVINGDSQGLARYWVMISSLPGRNLRERERSWKRQDEHGLGIIIRDLTETFTATGYSKD</sequence>
<organism evidence="2 3">
    <name type="scientific">Dovyalis caffra</name>
    <dbReference type="NCBI Taxonomy" id="77055"/>
    <lineage>
        <taxon>Eukaryota</taxon>
        <taxon>Viridiplantae</taxon>
        <taxon>Streptophyta</taxon>
        <taxon>Embryophyta</taxon>
        <taxon>Tracheophyta</taxon>
        <taxon>Spermatophyta</taxon>
        <taxon>Magnoliopsida</taxon>
        <taxon>eudicotyledons</taxon>
        <taxon>Gunneridae</taxon>
        <taxon>Pentapetalae</taxon>
        <taxon>rosids</taxon>
        <taxon>fabids</taxon>
        <taxon>Malpighiales</taxon>
        <taxon>Salicaceae</taxon>
        <taxon>Flacourtieae</taxon>
        <taxon>Dovyalis</taxon>
    </lineage>
</organism>
<name>A0AAV1R3E6_9ROSI</name>
<feature type="region of interest" description="Disordered" evidence="1">
    <location>
        <begin position="1"/>
        <end position="22"/>
    </location>
</feature>